<dbReference type="eggNOG" id="COG3210">
    <property type="taxonomic scope" value="Bacteria"/>
</dbReference>
<organism evidence="2 3">
    <name type="scientific">Trabulsiella guamensis ATCC 49490</name>
    <dbReference type="NCBI Taxonomy" id="1005994"/>
    <lineage>
        <taxon>Bacteria</taxon>
        <taxon>Pseudomonadati</taxon>
        <taxon>Pseudomonadota</taxon>
        <taxon>Gammaproteobacteria</taxon>
        <taxon>Enterobacterales</taxon>
        <taxon>Enterobacteriaceae</taxon>
        <taxon>Trabulsiella</taxon>
    </lineage>
</organism>
<evidence type="ECO:0000256" key="1">
    <source>
        <dbReference type="SAM" id="MobiDB-lite"/>
    </source>
</evidence>
<accession>A0A084ZP85</accession>
<dbReference type="EMBL" id="JMTB01000117">
    <property type="protein sequence ID" value="KFB99279.1"/>
    <property type="molecule type" value="Genomic_DNA"/>
</dbReference>
<feature type="compositionally biased region" description="Gly residues" evidence="1">
    <location>
        <begin position="76"/>
        <end position="87"/>
    </location>
</feature>
<feature type="region of interest" description="Disordered" evidence="1">
    <location>
        <begin position="57"/>
        <end position="101"/>
    </location>
</feature>
<name>A0A084ZP85_9ENTR</name>
<evidence type="ECO:0000313" key="2">
    <source>
        <dbReference type="EMBL" id="KFB99279.1"/>
    </source>
</evidence>
<dbReference type="AlphaFoldDB" id="A0A084ZP85"/>
<gene>
    <name evidence="2" type="ORF">GTGU_04281</name>
</gene>
<comment type="caution">
    <text evidence="2">The sequence shown here is derived from an EMBL/GenBank/DDBJ whole genome shotgun (WGS) entry which is preliminary data.</text>
</comment>
<dbReference type="RefSeq" id="WP_051857405.1">
    <property type="nucleotide sequence ID" value="NZ_JMTB01000117.1"/>
</dbReference>
<evidence type="ECO:0000313" key="3">
    <source>
        <dbReference type="Proteomes" id="UP000028630"/>
    </source>
</evidence>
<proteinExistence type="predicted"/>
<reference evidence="3" key="1">
    <citation type="submission" date="2014-05" db="EMBL/GenBank/DDBJ databases">
        <title>ATOL: Assembling a taxonomically balanced genome-scale reconstruction of the evolutionary history of the Enterobacteriaceae.</title>
        <authorList>
            <person name="Plunkett G. III"/>
            <person name="Neeno-Eckwall E.C."/>
            <person name="Glasner J.D."/>
            <person name="Perna N.T."/>
        </authorList>
    </citation>
    <scope>NUCLEOTIDE SEQUENCE [LARGE SCALE GENOMIC DNA]</scope>
    <source>
        <strain evidence="3">ATCC 49490</strain>
    </source>
</reference>
<sequence>MLEIGVKAGLTGAVAKTLADKLTADELDHLVTLQMTGNDEITSKYLGLLQDKYAPEASSNPNLGKGLDNDQKAELGGVGSGTPGGWGPEDEENGRNSAASTVGKDIADGHAFEKHVVTQNEFADLGIKTKEQFAQHIEKIINNPSASRTLSGGRSAYWDDATGTVVIRNPKASDGGTAFRPVNGRAYFDNLR</sequence>
<dbReference type="Proteomes" id="UP000028630">
    <property type="component" value="Unassembled WGS sequence"/>
</dbReference>
<protein>
    <submittedName>
        <fullName evidence="2">Secreted protein</fullName>
    </submittedName>
</protein>
<keyword evidence="3" id="KW-1185">Reference proteome</keyword>